<reference evidence="1 2" key="1">
    <citation type="journal article" date="2019" name="Int. J. Syst. Evol. Microbiol.">
        <title>The Global Catalogue of Microorganisms (GCM) 10K type strain sequencing project: providing services to taxonomists for standard genome sequencing and annotation.</title>
        <authorList>
            <consortium name="The Broad Institute Genomics Platform"/>
            <consortium name="The Broad Institute Genome Sequencing Center for Infectious Disease"/>
            <person name="Wu L."/>
            <person name="Ma J."/>
        </authorList>
    </citation>
    <scope>NUCLEOTIDE SEQUENCE [LARGE SCALE GENOMIC DNA]</scope>
    <source>
        <strain evidence="1 2">JCM 14304</strain>
    </source>
</reference>
<keyword evidence="1" id="KW-0808">Transferase</keyword>
<dbReference type="Gene3D" id="3.40.50.150">
    <property type="entry name" value="Vaccinia Virus protein VP39"/>
    <property type="match status" value="1"/>
</dbReference>
<dbReference type="InterPro" id="IPR029063">
    <property type="entry name" value="SAM-dependent_MTases_sf"/>
</dbReference>
<dbReference type="GO" id="GO:0008168">
    <property type="term" value="F:methyltransferase activity"/>
    <property type="evidence" value="ECO:0007669"/>
    <property type="project" value="UniProtKB-KW"/>
</dbReference>
<dbReference type="GO" id="GO:0032259">
    <property type="term" value="P:methylation"/>
    <property type="evidence" value="ECO:0007669"/>
    <property type="project" value="UniProtKB-KW"/>
</dbReference>
<protein>
    <submittedName>
        <fullName evidence="1">Class I SAM-dependent methyltransferase</fullName>
    </submittedName>
</protein>
<accession>A0ABN2ERD3</accession>
<dbReference type="SUPFAM" id="SSF53335">
    <property type="entry name" value="S-adenosyl-L-methionine-dependent methyltransferases"/>
    <property type="match status" value="1"/>
</dbReference>
<evidence type="ECO:0000313" key="1">
    <source>
        <dbReference type="EMBL" id="GAA1615301.1"/>
    </source>
</evidence>
<sequence length="237" mass="26882">MLTMRRLLRTLRGTLPRLPAMHRLRWRVTSREKLFSQVYETAGWASAESGSGTGSELRATVDIRQNLPEVLTRLEARSLLDAPCGDLNWMSQIELPVDEYYGVDIVPSVIAANERQHGAGNRTFAVADLTRDELPQADAILCRDCLVHVSFQDAALILDNFRSTGANWLLTNTYSEVESNRNQFTGRNWRRLNLTRPPFEFPEPVESFPDGGDVDPSRIGVWPLQELRLPEPHGTRR</sequence>
<keyword evidence="1" id="KW-0489">Methyltransferase</keyword>
<gene>
    <name evidence="1" type="ORF">GCM10009742_78630</name>
</gene>
<proteinExistence type="predicted"/>
<organism evidence="1 2">
    <name type="scientific">Kribbella karoonensis</name>
    <dbReference type="NCBI Taxonomy" id="324851"/>
    <lineage>
        <taxon>Bacteria</taxon>
        <taxon>Bacillati</taxon>
        <taxon>Actinomycetota</taxon>
        <taxon>Actinomycetes</taxon>
        <taxon>Propionibacteriales</taxon>
        <taxon>Kribbellaceae</taxon>
        <taxon>Kribbella</taxon>
    </lineage>
</organism>
<evidence type="ECO:0000313" key="2">
    <source>
        <dbReference type="Proteomes" id="UP001500190"/>
    </source>
</evidence>
<comment type="caution">
    <text evidence="1">The sequence shown here is derived from an EMBL/GenBank/DDBJ whole genome shotgun (WGS) entry which is preliminary data.</text>
</comment>
<dbReference type="Proteomes" id="UP001500190">
    <property type="component" value="Unassembled WGS sequence"/>
</dbReference>
<dbReference type="EMBL" id="BAAAND010000013">
    <property type="protein sequence ID" value="GAA1615301.1"/>
    <property type="molecule type" value="Genomic_DNA"/>
</dbReference>
<keyword evidence="2" id="KW-1185">Reference proteome</keyword>
<name>A0ABN2ERD3_9ACTN</name>